<dbReference type="RefSeq" id="WP_014216969.1">
    <property type="nucleotide sequence ID" value="NZ_LWBO01000084.1"/>
</dbReference>
<dbReference type="InterPro" id="IPR022385">
    <property type="entry name" value="Rhs_assc_core"/>
</dbReference>
<gene>
    <name evidence="2" type="ORF">A4D02_18200</name>
</gene>
<evidence type="ECO:0008006" key="4">
    <source>
        <dbReference type="Google" id="ProtNLM"/>
    </source>
</evidence>
<organism evidence="2 3">
    <name type="scientific">Niastella koreensis</name>
    <dbReference type="NCBI Taxonomy" id="354356"/>
    <lineage>
        <taxon>Bacteria</taxon>
        <taxon>Pseudomonadati</taxon>
        <taxon>Bacteroidota</taxon>
        <taxon>Chitinophagia</taxon>
        <taxon>Chitinophagales</taxon>
        <taxon>Chitinophagaceae</taxon>
        <taxon>Niastella</taxon>
    </lineage>
</organism>
<dbReference type="PANTHER" id="PTHR32305:SF15">
    <property type="entry name" value="PROTEIN RHSA-RELATED"/>
    <property type="match status" value="1"/>
</dbReference>
<dbReference type="NCBIfam" id="TIGR03696">
    <property type="entry name" value="Rhs_assc_core"/>
    <property type="match status" value="1"/>
</dbReference>
<sequence length="742" mass="83158">MRKLLLLVPFLLLCLYSFAQTNIRQDNRVSPVLKRAVSPQSGYNTYGRTGRFINMAVLNTSSHTISWFTCYGRLFDSTRLDDQEFKEVTAKQIDPFTLYQNICDKYLADIAAAKDIYRVYGGNQLLVKLPGNYQALFAMESVQAAKTPLQKLMAIENVRKKILMQLAWLNCANPASLHDDPLYRANKEQAGSMVQTKDSTVYYNIDPTSAVAKISLYITSPEKLYVQNRLGEVIDSVALLPAKSALLQKEKTDVFLLYRGWLEMQWQEAMYAIKINNGEYRQVNGKEEGYRLLNAIRAKINLLISPEAKCIEQAVYEAYRSEASEIYYIPLLGISYNLVQTRGLKEYELSNHLGNVLVTVNDKKIGVPATTNSSLIDHYEPDIVSAQDYYPFGMLQPGRSLASSGDKYRYGFNGKENDNEVKGEGNQQDYGMRVYDPRLGKFLSVDPLTNSYPFYTPYQFSGNMPITAVDLDGSEAKVTFNLGTIGKDRTWMNLSTSVNIKIQIINLSATSDDNLSMETIRQNLSADLSDKLGGPATVNGINIPFVFKATDNKITSVTLAKKGEMRSYNITYNTTVTADVSIVHDISQIARDGFVFAIVDDIKDEPGMDTRGLADQKGGKVAMGEASEYDVSKVGKEGRQLTYHEVLHLLGAVDTYKKDVPHFEGTDNNNNVMYFVSPDNKMQLIPRQKVSEIWQQIIGYPQDLLRPGPYVQPSTTDNSTSTAEQLKKFIKENGSAAKVSTQ</sequence>
<evidence type="ECO:0000256" key="1">
    <source>
        <dbReference type="SAM" id="SignalP"/>
    </source>
</evidence>
<keyword evidence="3" id="KW-1185">Reference proteome</keyword>
<evidence type="ECO:0000313" key="3">
    <source>
        <dbReference type="Proteomes" id="UP000192277"/>
    </source>
</evidence>
<feature type="chain" id="PRO_5046876569" description="RHS repeat-associated core domain protein" evidence="1">
    <location>
        <begin position="20"/>
        <end position="742"/>
    </location>
</feature>
<dbReference type="InterPro" id="IPR050708">
    <property type="entry name" value="T6SS_VgrG/RHS"/>
</dbReference>
<reference evidence="2 3" key="1">
    <citation type="submission" date="2016-04" db="EMBL/GenBank/DDBJ databases">
        <authorList>
            <person name="Chen L."/>
            <person name="Zhuang W."/>
            <person name="Wang G."/>
        </authorList>
    </citation>
    <scope>NUCLEOTIDE SEQUENCE [LARGE SCALE GENOMIC DNA]</scope>
    <source>
        <strain evidence="3">GR20</strain>
    </source>
</reference>
<dbReference type="PANTHER" id="PTHR32305">
    <property type="match status" value="1"/>
</dbReference>
<dbReference type="Proteomes" id="UP000192277">
    <property type="component" value="Unassembled WGS sequence"/>
</dbReference>
<evidence type="ECO:0000313" key="2">
    <source>
        <dbReference type="EMBL" id="OQP39255.1"/>
    </source>
</evidence>
<comment type="caution">
    <text evidence="2">The sequence shown here is derived from an EMBL/GenBank/DDBJ whole genome shotgun (WGS) entry which is preliminary data.</text>
</comment>
<dbReference type="EMBL" id="LWBO01000084">
    <property type="protein sequence ID" value="OQP39255.1"/>
    <property type="molecule type" value="Genomic_DNA"/>
</dbReference>
<protein>
    <recommendedName>
        <fullName evidence="4">RHS repeat-associated core domain protein</fullName>
    </recommendedName>
</protein>
<keyword evidence="1" id="KW-0732">Signal</keyword>
<name>A0ABX3NNY4_9BACT</name>
<accession>A0ABX3NNY4</accession>
<proteinExistence type="predicted"/>
<feature type="signal peptide" evidence="1">
    <location>
        <begin position="1"/>
        <end position="19"/>
    </location>
</feature>
<dbReference type="Gene3D" id="2.180.10.10">
    <property type="entry name" value="RHS repeat-associated core"/>
    <property type="match status" value="1"/>
</dbReference>